<dbReference type="RefSeq" id="XP_026039034.1">
    <property type="nucleotide sequence ID" value="XM_026183249.1"/>
</dbReference>
<sequence length="360" mass="40821">MTRPKFRPCTFCQTPNQASRRTCYVCFGSLSSKKKLKEKAESLDSQWAEVVLKNRNVCRIIDSARIAVQKLESIGYKPILFIGKKDTNSHKWVADVITHLDPTSTTRNFLEKMQRAYEFILSKGTSTPVHPNTPTEQQLVQSKNATKEHCADKQTHIKEHAEIPSEEQAETLINKQAESLAKEQPEMTTQEHQSSRLLEEHPKSLSDEQTETVFVLNLVPLSPSSVPCSQSFQKKKRDRSTSQTTSPTSPPPFKPADQPSLQSLHPPASHAISQSLSEGGQHENKKRKSCRRCSRQKVFQFEEVTESRINEGNTEVKVRWLPCSVCGKIWDDTWEPASEFQHHFAMPDVPPPSATEEVFL</sequence>
<keyword evidence="3" id="KW-1185">Reference proteome</keyword>
<feature type="compositionally biased region" description="Basic and acidic residues" evidence="1">
    <location>
        <begin position="193"/>
        <end position="206"/>
    </location>
</feature>
<feature type="region of interest" description="Disordered" evidence="1">
    <location>
        <begin position="181"/>
        <end position="209"/>
    </location>
</feature>
<dbReference type="GeneID" id="113031234"/>
<feature type="region of interest" description="Disordered" evidence="1">
    <location>
        <begin position="225"/>
        <end position="289"/>
    </location>
</feature>
<dbReference type="GeneTree" id="ENSGT00940000174774"/>
<reference evidence="2" key="3">
    <citation type="submission" date="2025-08" db="UniProtKB">
        <authorList>
            <consortium name="Ensembl"/>
        </authorList>
    </citation>
    <scope>IDENTIFICATION</scope>
</reference>
<reference evidence="2" key="4">
    <citation type="submission" date="2025-09" db="UniProtKB">
        <authorList>
            <consortium name="Ensembl"/>
        </authorList>
    </citation>
    <scope>IDENTIFICATION</scope>
</reference>
<accession>A0AAX7U2B1</accession>
<evidence type="ECO:0008006" key="4">
    <source>
        <dbReference type="Google" id="ProtNLM"/>
    </source>
</evidence>
<reference evidence="2 3" key="1">
    <citation type="submission" date="2018-05" db="EMBL/GenBank/DDBJ databases">
        <authorList>
            <person name="Datahose"/>
        </authorList>
    </citation>
    <scope>NUCLEOTIDE SEQUENCE</scope>
</reference>
<evidence type="ECO:0000256" key="1">
    <source>
        <dbReference type="SAM" id="MobiDB-lite"/>
    </source>
</evidence>
<organism evidence="2 3">
    <name type="scientific">Astatotilapia calliptera</name>
    <name type="common">Eastern happy</name>
    <name type="synonym">Chromis callipterus</name>
    <dbReference type="NCBI Taxonomy" id="8154"/>
    <lineage>
        <taxon>Eukaryota</taxon>
        <taxon>Metazoa</taxon>
        <taxon>Chordata</taxon>
        <taxon>Craniata</taxon>
        <taxon>Vertebrata</taxon>
        <taxon>Euteleostomi</taxon>
        <taxon>Actinopterygii</taxon>
        <taxon>Neopterygii</taxon>
        <taxon>Teleostei</taxon>
        <taxon>Neoteleostei</taxon>
        <taxon>Acanthomorphata</taxon>
        <taxon>Ovalentaria</taxon>
        <taxon>Cichlomorphae</taxon>
        <taxon>Cichliformes</taxon>
        <taxon>Cichlidae</taxon>
        <taxon>African cichlids</taxon>
        <taxon>Pseudocrenilabrinae</taxon>
        <taxon>Haplochromini</taxon>
        <taxon>Astatotilapia</taxon>
    </lineage>
</organism>
<dbReference type="InterPro" id="IPR016197">
    <property type="entry name" value="Chromo-like_dom_sf"/>
</dbReference>
<dbReference type="Proteomes" id="UP000265100">
    <property type="component" value="Chromosome 10"/>
</dbReference>
<name>A0AAX7U2B1_ASTCA</name>
<dbReference type="SUPFAM" id="SSF54160">
    <property type="entry name" value="Chromo domain-like"/>
    <property type="match status" value="1"/>
</dbReference>
<evidence type="ECO:0000313" key="2">
    <source>
        <dbReference type="Ensembl" id="ENSACLP00000063414.1"/>
    </source>
</evidence>
<dbReference type="Ensembl" id="ENSACLT00000083326.1">
    <property type="protein sequence ID" value="ENSACLP00000063414.1"/>
    <property type="gene ID" value="ENSACLG00000038446.1"/>
</dbReference>
<protein>
    <recommendedName>
        <fullName evidence="4">Chromo domain-containing protein</fullName>
    </recommendedName>
</protein>
<evidence type="ECO:0000313" key="3">
    <source>
        <dbReference type="Proteomes" id="UP000265100"/>
    </source>
</evidence>
<dbReference type="AlphaFoldDB" id="A0AAX7U2B1"/>
<reference evidence="3" key="2">
    <citation type="submission" date="2023-03" db="EMBL/GenBank/DDBJ databases">
        <authorList>
            <consortium name="Wellcome Sanger Institute Data Sharing"/>
        </authorList>
    </citation>
    <scope>NUCLEOTIDE SEQUENCE [LARGE SCALE GENOMIC DNA]</scope>
</reference>
<proteinExistence type="predicted"/>
<dbReference type="CDD" id="cd00024">
    <property type="entry name" value="CD_CSD"/>
    <property type="match status" value="1"/>
</dbReference>